<feature type="domain" description="Core" evidence="1">
    <location>
        <begin position="1"/>
        <end position="117"/>
    </location>
</feature>
<dbReference type="RefSeq" id="WP_071861927.1">
    <property type="nucleotide sequence ID" value="NZ_JBHSHN010000005.1"/>
</dbReference>
<dbReference type="STRING" id="319970.RV00_GL002108"/>
<dbReference type="Proteomes" id="UP000183700">
    <property type="component" value="Unassembled WGS sequence"/>
</dbReference>
<dbReference type="AlphaFoldDB" id="A0A1L8SVU7"/>
<dbReference type="SUPFAM" id="SSF89360">
    <property type="entry name" value="HesB-like domain"/>
    <property type="match status" value="1"/>
</dbReference>
<accession>A0A1L8SVU7</accession>
<gene>
    <name evidence="2" type="ORF">RV00_GL002108</name>
</gene>
<keyword evidence="3" id="KW-1185">Reference proteome</keyword>
<comment type="caution">
    <text evidence="2">The sequence shown here is derived from an EMBL/GenBank/DDBJ whole genome shotgun (WGS) entry which is preliminary data.</text>
</comment>
<evidence type="ECO:0000259" key="1">
    <source>
        <dbReference type="Pfam" id="PF01521"/>
    </source>
</evidence>
<dbReference type="EMBL" id="JXKM01000004">
    <property type="protein sequence ID" value="OJG35964.1"/>
    <property type="molecule type" value="Genomic_DNA"/>
</dbReference>
<dbReference type="InterPro" id="IPR000361">
    <property type="entry name" value="ATAP_core_dom"/>
</dbReference>
<proteinExistence type="predicted"/>
<reference evidence="2 3" key="1">
    <citation type="submission" date="2014-12" db="EMBL/GenBank/DDBJ databases">
        <title>Draft genome sequences of 29 type strains of Enterococci.</title>
        <authorList>
            <person name="Zhong Z."/>
            <person name="Sun Z."/>
            <person name="Liu W."/>
            <person name="Zhang W."/>
            <person name="Zhang H."/>
        </authorList>
    </citation>
    <scope>NUCLEOTIDE SEQUENCE [LARGE SCALE GENOMIC DNA]</scope>
    <source>
        <strain evidence="2 3">DSM 22802</strain>
    </source>
</reference>
<dbReference type="Gene3D" id="2.60.300.12">
    <property type="entry name" value="HesB-like domain"/>
    <property type="match status" value="1"/>
</dbReference>
<name>A0A1L8SVU7_9ENTE</name>
<dbReference type="InterPro" id="IPR035903">
    <property type="entry name" value="HesB-like_dom_sf"/>
</dbReference>
<evidence type="ECO:0000313" key="3">
    <source>
        <dbReference type="Proteomes" id="UP000183700"/>
    </source>
</evidence>
<dbReference type="Pfam" id="PF01521">
    <property type="entry name" value="Fe-S_biosyn"/>
    <property type="match status" value="1"/>
</dbReference>
<evidence type="ECO:0000313" key="2">
    <source>
        <dbReference type="EMBL" id="OJG35964.1"/>
    </source>
</evidence>
<sequence length="120" mass="13566">MELVISEEAKDYIEKKVPSYQKVVLDFEDGDSPFKINASSCGLDVGFRLVLLQDADESKLDFSNYQSTVNTSMGEVYLKESSKLYLDDNTRLVFDPKYMRLQLKGDNSGTIANSVEIYEA</sequence>
<organism evidence="2 3">
    <name type="scientific">Enterococcus devriesei</name>
    <dbReference type="NCBI Taxonomy" id="319970"/>
    <lineage>
        <taxon>Bacteria</taxon>
        <taxon>Bacillati</taxon>
        <taxon>Bacillota</taxon>
        <taxon>Bacilli</taxon>
        <taxon>Lactobacillales</taxon>
        <taxon>Enterococcaceae</taxon>
        <taxon>Enterococcus</taxon>
    </lineage>
</organism>
<protein>
    <recommendedName>
        <fullName evidence="1">Core domain-containing protein</fullName>
    </recommendedName>
</protein>